<dbReference type="InterPro" id="IPR016024">
    <property type="entry name" value="ARM-type_fold"/>
</dbReference>
<dbReference type="RefSeq" id="WP_018278993.1">
    <property type="nucleotide sequence ID" value="NZ_CDOF01000042.1"/>
</dbReference>
<dbReference type="SUPFAM" id="SSF48371">
    <property type="entry name" value="ARM repeat"/>
    <property type="match status" value="1"/>
</dbReference>
<dbReference type="Proteomes" id="UP000038083">
    <property type="component" value="Unassembled WGS sequence"/>
</dbReference>
<sequence>MGTNYSITEKFGANLAELLAEKINRVYLDFNSKNFIKDTGNKVIGQTYTQRIITIADLLKNYLSADYKEDLRVLLSILGEENPNQTGMFTHYYWILPIGKFVERYGINHFTLSMNAIEEITKRNTGEYAVRPFIRKYPEKSLEIIEKWAKSPNFHLRRLASEGLRPKLPWASKLDTFVENPAPVFQILELLKDDEIMFVKKSVANHLTDWLKVNKEAVLPLIHRWKTFENPHTQWIIKRATRKFDV</sequence>
<dbReference type="EMBL" id="CDOG01000008">
    <property type="protein sequence ID" value="CEN36137.1"/>
    <property type="molecule type" value="Genomic_DNA"/>
</dbReference>
<dbReference type="Pfam" id="PF08713">
    <property type="entry name" value="DNA_alkylation"/>
    <property type="match status" value="1"/>
</dbReference>
<protein>
    <recommendedName>
        <fullName evidence="3">3-methyladenine DNA glycosylase</fullName>
    </recommendedName>
</protein>
<proteinExistence type="predicted"/>
<dbReference type="AlphaFoldDB" id="A0A0B7HE27"/>
<dbReference type="Gene3D" id="1.25.40.290">
    <property type="entry name" value="ARM repeat domains"/>
    <property type="match status" value="1"/>
</dbReference>
<evidence type="ECO:0008006" key="3">
    <source>
        <dbReference type="Google" id="ProtNLM"/>
    </source>
</evidence>
<dbReference type="InterPro" id="IPR014825">
    <property type="entry name" value="DNA_alkylation"/>
</dbReference>
<organism evidence="1 2">
    <name type="scientific">Capnocytophaga cynodegmi</name>
    <dbReference type="NCBI Taxonomy" id="28189"/>
    <lineage>
        <taxon>Bacteria</taxon>
        <taxon>Pseudomonadati</taxon>
        <taxon>Bacteroidota</taxon>
        <taxon>Flavobacteriia</taxon>
        <taxon>Flavobacteriales</taxon>
        <taxon>Flavobacteriaceae</taxon>
        <taxon>Capnocytophaga</taxon>
    </lineage>
</organism>
<evidence type="ECO:0000313" key="1">
    <source>
        <dbReference type="EMBL" id="CEN36137.1"/>
    </source>
</evidence>
<dbReference type="OrthoDB" id="9797162at2"/>
<name>A0A0B7HE27_9FLAO</name>
<reference evidence="1 2" key="1">
    <citation type="submission" date="2015-01" db="EMBL/GenBank/DDBJ databases">
        <authorList>
            <person name="MANFREDI Pablo"/>
        </authorList>
    </citation>
    <scope>NUCLEOTIDE SEQUENCE [LARGE SCALE GENOMIC DNA]</scope>
    <source>
        <strain evidence="1 2">Ccy74</strain>
    </source>
</reference>
<evidence type="ECO:0000313" key="2">
    <source>
        <dbReference type="Proteomes" id="UP000038083"/>
    </source>
</evidence>
<accession>A0A0B7HE27</accession>
<gene>
    <name evidence="1" type="ORF">CCYN74_160025</name>
</gene>